<dbReference type="InterPro" id="IPR038765">
    <property type="entry name" value="Papain-like_cys_pep_sf"/>
</dbReference>
<comment type="function">
    <text evidence="9">Hydrolase that can remove conjugated ubiquitin from proteins and may therefore play an important regulatory role at the level of protein turnover by preventing degradation.</text>
</comment>
<dbReference type="InterPro" id="IPR048857">
    <property type="entry name" value="OTU1_Ubl"/>
</dbReference>
<dbReference type="GO" id="GO:0016579">
    <property type="term" value="P:protein deubiquitination"/>
    <property type="evidence" value="ECO:0007669"/>
    <property type="project" value="TreeGrafter"/>
</dbReference>
<dbReference type="GO" id="GO:0004843">
    <property type="term" value="F:cysteine-type deubiquitinase activity"/>
    <property type="evidence" value="ECO:0007669"/>
    <property type="project" value="UniProtKB-UniRule"/>
</dbReference>
<keyword evidence="5 9" id="KW-0833">Ubl conjugation pathway</keyword>
<dbReference type="InterPro" id="IPR003323">
    <property type="entry name" value="OTU_dom"/>
</dbReference>
<evidence type="ECO:0000256" key="7">
    <source>
        <dbReference type="ARBA" id="ARBA00022807"/>
    </source>
</evidence>
<dbReference type="FunFam" id="3.10.20.90:FF:000096">
    <property type="entry name" value="Ubiquitin thioesterase OTU1"/>
    <property type="match status" value="1"/>
</dbReference>
<dbReference type="GO" id="GO:0008270">
    <property type="term" value="F:zinc ion binding"/>
    <property type="evidence" value="ECO:0007669"/>
    <property type="project" value="UniProtKB-KW"/>
</dbReference>
<evidence type="ECO:0000259" key="10">
    <source>
        <dbReference type="PROSITE" id="PS50802"/>
    </source>
</evidence>
<dbReference type="OrthoDB" id="65596at2759"/>
<dbReference type="STRING" id="105785.A0A2J7PPB0"/>
<dbReference type="InterPro" id="IPR057766">
    <property type="entry name" value="Znf-C2H2_OTU1-like_C"/>
</dbReference>
<keyword evidence="4" id="KW-0863">Zinc-finger</keyword>
<proteinExistence type="predicted"/>
<dbReference type="InterPro" id="IPR029071">
    <property type="entry name" value="Ubiquitin-like_domsf"/>
</dbReference>
<keyword evidence="9" id="KW-0963">Cytoplasm</keyword>
<keyword evidence="8" id="KW-0862">Zinc</keyword>
<evidence type="ECO:0000256" key="4">
    <source>
        <dbReference type="ARBA" id="ARBA00022771"/>
    </source>
</evidence>
<keyword evidence="7 9" id="KW-0788">Thiol protease</keyword>
<comment type="caution">
    <text evidence="11">The sequence shown here is derived from an EMBL/GenBank/DDBJ whole genome shotgun (WGS) entry which is preliminary data.</text>
</comment>
<dbReference type="SUPFAM" id="SSF54236">
    <property type="entry name" value="Ubiquitin-like"/>
    <property type="match status" value="1"/>
</dbReference>
<keyword evidence="3" id="KW-0479">Metal-binding</keyword>
<comment type="catalytic activity">
    <reaction evidence="1 9">
        <text>Thiol-dependent hydrolysis of ester, thioester, amide, peptide and isopeptide bonds formed by the C-terminal Gly of ubiquitin (a 76-residue protein attached to proteins as an intracellular targeting signal).</text>
        <dbReference type="EC" id="3.4.19.12"/>
    </reaction>
</comment>
<dbReference type="CDD" id="cd17059">
    <property type="entry name" value="Ubl_OTU1"/>
    <property type="match status" value="1"/>
</dbReference>
<dbReference type="PANTHER" id="PTHR13312:SF0">
    <property type="entry name" value="UBIQUITIN THIOESTERASE OTU1"/>
    <property type="match status" value="1"/>
</dbReference>
<evidence type="ECO:0000256" key="2">
    <source>
        <dbReference type="ARBA" id="ARBA00022670"/>
    </source>
</evidence>
<accession>A0A2J7PPB0</accession>
<evidence type="ECO:0000256" key="1">
    <source>
        <dbReference type="ARBA" id="ARBA00000707"/>
    </source>
</evidence>
<reference evidence="11 12" key="1">
    <citation type="submission" date="2017-12" db="EMBL/GenBank/DDBJ databases">
        <title>Hemimetabolous genomes reveal molecular basis of termite eusociality.</title>
        <authorList>
            <person name="Harrison M.C."/>
            <person name="Jongepier E."/>
            <person name="Robertson H.M."/>
            <person name="Arning N."/>
            <person name="Bitard-Feildel T."/>
            <person name="Chao H."/>
            <person name="Childers C.P."/>
            <person name="Dinh H."/>
            <person name="Doddapaneni H."/>
            <person name="Dugan S."/>
            <person name="Gowin J."/>
            <person name="Greiner C."/>
            <person name="Han Y."/>
            <person name="Hu H."/>
            <person name="Hughes D.S.T."/>
            <person name="Huylmans A.-K."/>
            <person name="Kemena C."/>
            <person name="Kremer L.P.M."/>
            <person name="Lee S.L."/>
            <person name="Lopez-Ezquerra A."/>
            <person name="Mallet L."/>
            <person name="Monroy-Kuhn J.M."/>
            <person name="Moser A."/>
            <person name="Murali S.C."/>
            <person name="Muzny D.M."/>
            <person name="Otani S."/>
            <person name="Piulachs M.-D."/>
            <person name="Poelchau M."/>
            <person name="Qu J."/>
            <person name="Schaub F."/>
            <person name="Wada-Katsumata A."/>
            <person name="Worley K.C."/>
            <person name="Xie Q."/>
            <person name="Ylla G."/>
            <person name="Poulsen M."/>
            <person name="Gibbs R.A."/>
            <person name="Schal C."/>
            <person name="Richards S."/>
            <person name="Belles X."/>
            <person name="Korb J."/>
            <person name="Bornberg-Bauer E."/>
        </authorList>
    </citation>
    <scope>NUCLEOTIDE SEQUENCE [LARGE SCALE GENOMIC DNA]</scope>
    <source>
        <tissue evidence="11">Whole body</tissue>
    </source>
</reference>
<evidence type="ECO:0000256" key="3">
    <source>
        <dbReference type="ARBA" id="ARBA00022723"/>
    </source>
</evidence>
<evidence type="ECO:0000256" key="6">
    <source>
        <dbReference type="ARBA" id="ARBA00022801"/>
    </source>
</evidence>
<keyword evidence="2" id="KW-0645">Protease</keyword>
<sequence length="310" mass="34498">MAGFAVKLMTKSGQIVVKGLTPRDTVSELKHRLSSLTNIKESSLHVLCGYPPQPLDLSESEATLESRRICSGDTLIVEEKQQNIVNSEQKISRVEEPRPHIVDSKLGCPGILLRMIVPADNSCLFTSIGFVLSGKVDVTNAPYMRHIIAESVSNDPENYSEAILGKPNREYCQWILKPDSWGGAIELAVLSNFYGLEIAVVDTLNAIINRFGEDQHFAQRVFLMFDGIHYDPLYLEPFEGNSIQTMFLTADEEVLHQAQELAHEAKASKQYTDVDGFSLKCLQCQIFLKGQIQAQEHAKSTGHMNFGEVA</sequence>
<dbReference type="Pfam" id="PF21403">
    <property type="entry name" value="OTU1_UBXL"/>
    <property type="match status" value="1"/>
</dbReference>
<evidence type="ECO:0000256" key="8">
    <source>
        <dbReference type="ARBA" id="ARBA00022833"/>
    </source>
</evidence>
<dbReference type="PANTHER" id="PTHR13312">
    <property type="entry name" value="HIV-INDUCED PROTEIN-7-LIKE PROTEASE"/>
    <property type="match status" value="1"/>
</dbReference>
<comment type="subcellular location">
    <subcellularLocation>
        <location evidence="9">Cytoplasm</location>
    </subcellularLocation>
</comment>
<dbReference type="GO" id="GO:0005634">
    <property type="term" value="C:nucleus"/>
    <property type="evidence" value="ECO:0007669"/>
    <property type="project" value="TreeGrafter"/>
</dbReference>
<protein>
    <recommendedName>
        <fullName evidence="9">Ubiquitin thioesterase OTU</fullName>
        <ecNumber evidence="9">3.4.19.12</ecNumber>
    </recommendedName>
</protein>
<keyword evidence="12" id="KW-1185">Reference proteome</keyword>
<dbReference type="PROSITE" id="PS50802">
    <property type="entry name" value="OTU"/>
    <property type="match status" value="1"/>
</dbReference>
<dbReference type="Pfam" id="PF24560">
    <property type="entry name" value="zf-C2H2_OTU1_C"/>
    <property type="match status" value="1"/>
</dbReference>
<dbReference type="Pfam" id="PF02338">
    <property type="entry name" value="OTU"/>
    <property type="match status" value="1"/>
</dbReference>
<dbReference type="Proteomes" id="UP000235965">
    <property type="component" value="Unassembled WGS sequence"/>
</dbReference>
<evidence type="ECO:0000313" key="11">
    <source>
        <dbReference type="EMBL" id="PNF18182.1"/>
    </source>
</evidence>
<gene>
    <name evidence="11" type="ORF">B7P43_G01822</name>
</gene>
<keyword evidence="6 9" id="KW-0378">Hydrolase</keyword>
<dbReference type="Gene3D" id="3.10.20.90">
    <property type="entry name" value="Phosphatidylinositol 3-kinase Catalytic Subunit, Chain A, domain 1"/>
    <property type="match status" value="1"/>
</dbReference>
<name>A0A2J7PPB0_9NEOP</name>
<feature type="domain" description="OTU" evidence="10">
    <location>
        <begin position="112"/>
        <end position="223"/>
    </location>
</feature>
<organism evidence="11 12">
    <name type="scientific">Cryptotermes secundus</name>
    <dbReference type="NCBI Taxonomy" id="105785"/>
    <lineage>
        <taxon>Eukaryota</taxon>
        <taxon>Metazoa</taxon>
        <taxon>Ecdysozoa</taxon>
        <taxon>Arthropoda</taxon>
        <taxon>Hexapoda</taxon>
        <taxon>Insecta</taxon>
        <taxon>Pterygota</taxon>
        <taxon>Neoptera</taxon>
        <taxon>Polyneoptera</taxon>
        <taxon>Dictyoptera</taxon>
        <taxon>Blattodea</taxon>
        <taxon>Blattoidea</taxon>
        <taxon>Termitoidae</taxon>
        <taxon>Kalotermitidae</taxon>
        <taxon>Cryptotermitinae</taxon>
        <taxon>Cryptotermes</taxon>
    </lineage>
</organism>
<dbReference type="GO" id="GO:0030968">
    <property type="term" value="P:endoplasmic reticulum unfolded protein response"/>
    <property type="evidence" value="ECO:0007669"/>
    <property type="project" value="TreeGrafter"/>
</dbReference>
<dbReference type="EC" id="3.4.19.12" evidence="9"/>
<dbReference type="FunCoup" id="A0A2J7PPB0">
    <property type="interactions" value="1014"/>
</dbReference>
<dbReference type="CDD" id="cd22745">
    <property type="entry name" value="OTU_OTU1"/>
    <property type="match status" value="1"/>
</dbReference>
<dbReference type="Gene3D" id="3.90.70.80">
    <property type="match status" value="1"/>
</dbReference>
<evidence type="ECO:0000256" key="5">
    <source>
        <dbReference type="ARBA" id="ARBA00022786"/>
    </source>
</evidence>
<dbReference type="GO" id="GO:0005829">
    <property type="term" value="C:cytosol"/>
    <property type="evidence" value="ECO:0007669"/>
    <property type="project" value="TreeGrafter"/>
</dbReference>
<dbReference type="AlphaFoldDB" id="A0A2J7PPB0"/>
<dbReference type="InParanoid" id="A0A2J7PPB0"/>
<evidence type="ECO:0000313" key="12">
    <source>
        <dbReference type="Proteomes" id="UP000235965"/>
    </source>
</evidence>
<evidence type="ECO:0000256" key="9">
    <source>
        <dbReference type="RuleBase" id="RU367104"/>
    </source>
</evidence>
<dbReference type="GO" id="GO:0036503">
    <property type="term" value="P:ERAD pathway"/>
    <property type="evidence" value="ECO:0007669"/>
    <property type="project" value="TreeGrafter"/>
</dbReference>
<dbReference type="EMBL" id="NEVH01023278">
    <property type="protein sequence ID" value="PNF18182.1"/>
    <property type="molecule type" value="Genomic_DNA"/>
</dbReference>
<dbReference type="SUPFAM" id="SSF54001">
    <property type="entry name" value="Cysteine proteinases"/>
    <property type="match status" value="1"/>
</dbReference>